<keyword evidence="7" id="KW-0479">Metal-binding</keyword>
<dbReference type="GO" id="GO:0017001">
    <property type="term" value="P:antibiotic catabolic process"/>
    <property type="evidence" value="ECO:0007669"/>
    <property type="project" value="UniProtKB-ARBA"/>
</dbReference>
<reference evidence="15" key="1">
    <citation type="submission" date="2022-04" db="EMBL/GenBank/DDBJ databases">
        <title>Flavobacterium pygoscelis sp. nov. isolated from Chinstrap chick (Pygoscelis antarcticus).</title>
        <authorList>
            <person name="Irgang R."/>
            <person name="Poblete-Morales M."/>
            <person name="Avendano-Herrera R."/>
        </authorList>
    </citation>
    <scope>NUCLEOTIDE SEQUENCE</scope>
    <source>
        <strain evidence="15">I-SCBP12n</strain>
    </source>
</reference>
<dbReference type="NCBIfam" id="NF012229">
    <property type="entry name" value="bla_class_B_core"/>
    <property type="match status" value="1"/>
</dbReference>
<dbReference type="Gene3D" id="3.60.15.10">
    <property type="entry name" value="Ribonuclease Z/Hydroxyacylglutathione hydrolase-like"/>
    <property type="match status" value="1"/>
</dbReference>
<comment type="catalytic activity">
    <reaction evidence="1">
        <text>a beta-lactam + H2O = a substituted beta-amino acid</text>
        <dbReference type="Rhea" id="RHEA:20401"/>
        <dbReference type="ChEBI" id="CHEBI:15377"/>
        <dbReference type="ChEBI" id="CHEBI:35627"/>
        <dbReference type="ChEBI" id="CHEBI:140347"/>
        <dbReference type="EC" id="3.5.2.6"/>
    </reaction>
</comment>
<feature type="domain" description="Metallo-beta-lactamase" evidence="14">
    <location>
        <begin position="51"/>
        <end position="221"/>
    </location>
</feature>
<dbReference type="Proteomes" id="UP001139260">
    <property type="component" value="Unassembled WGS sequence"/>
</dbReference>
<evidence type="ECO:0000256" key="4">
    <source>
        <dbReference type="ARBA" id="ARBA00005250"/>
    </source>
</evidence>
<comment type="cofactor">
    <cofactor evidence="2">
        <name>Zn(2+)</name>
        <dbReference type="ChEBI" id="CHEBI:29105"/>
    </cofactor>
</comment>
<dbReference type="InterPro" id="IPR058199">
    <property type="entry name" value="BlaB//VIM/IMP-1"/>
</dbReference>
<keyword evidence="11" id="KW-0862">Zinc</keyword>
<evidence type="ECO:0000256" key="13">
    <source>
        <dbReference type="SAM" id="SignalP"/>
    </source>
</evidence>
<keyword evidence="12" id="KW-0046">Antibiotic resistance</keyword>
<sequence>MKIKISKLIIFMLLSTIAIGQTIKNELKITQVTPNFYVYSSYKMFGTKKQDANAMYVVTSKGVVIFDSPWDDFSYQSLLDSIELRHHKKVILAIATHSHEDRTSGFDFYKQNGIKTYTTKLTDKISIKKKQPRAQFLMSKDTIFNVGDTSFETYFAGAGHTKDNIVIWFNKEKILYGGCLVKSIDAPDLEYVGEANIKEWPKTIRKVQSKFQNPNYIITGHHDWTSLRVLDHTLDLLKLYNNKSK</sequence>
<evidence type="ECO:0000256" key="1">
    <source>
        <dbReference type="ARBA" id="ARBA00001526"/>
    </source>
</evidence>
<keyword evidence="16" id="KW-1185">Reference proteome</keyword>
<keyword evidence="8 13" id="KW-0732">Signal</keyword>
<evidence type="ECO:0000256" key="7">
    <source>
        <dbReference type="ARBA" id="ARBA00022723"/>
    </source>
</evidence>
<name>A0A9X2BM12_9FLAO</name>
<dbReference type="NCBIfam" id="NF012146">
    <property type="entry name" value="blaB-IND-MUS"/>
    <property type="match status" value="1"/>
</dbReference>
<evidence type="ECO:0000256" key="3">
    <source>
        <dbReference type="ARBA" id="ARBA00004418"/>
    </source>
</evidence>
<comment type="subcellular location">
    <subcellularLocation>
        <location evidence="3">Periplasm</location>
    </subcellularLocation>
</comment>
<dbReference type="EMBL" id="JALNUB010000007">
    <property type="protein sequence ID" value="MCK8142597.1"/>
    <property type="molecule type" value="Genomic_DNA"/>
</dbReference>
<feature type="chain" id="PRO_5040998570" description="beta-lactamase" evidence="13">
    <location>
        <begin position="21"/>
        <end position="245"/>
    </location>
</feature>
<organism evidence="15 16">
    <name type="scientific">Flavobacterium pygoscelis</name>
    <dbReference type="NCBI Taxonomy" id="2893176"/>
    <lineage>
        <taxon>Bacteria</taxon>
        <taxon>Pseudomonadati</taxon>
        <taxon>Bacteroidota</taxon>
        <taxon>Flavobacteriia</taxon>
        <taxon>Flavobacteriales</taxon>
        <taxon>Flavobacteriaceae</taxon>
        <taxon>Flavobacterium</taxon>
    </lineage>
</organism>
<evidence type="ECO:0000259" key="14">
    <source>
        <dbReference type="SMART" id="SM00849"/>
    </source>
</evidence>
<evidence type="ECO:0000256" key="2">
    <source>
        <dbReference type="ARBA" id="ARBA00001947"/>
    </source>
</evidence>
<evidence type="ECO:0000256" key="6">
    <source>
        <dbReference type="ARBA" id="ARBA00012865"/>
    </source>
</evidence>
<dbReference type="InterPro" id="IPR036866">
    <property type="entry name" value="RibonucZ/Hydroxyglut_hydro"/>
</dbReference>
<dbReference type="EC" id="3.5.2.6" evidence="6"/>
<dbReference type="RefSeq" id="WP_248428746.1">
    <property type="nucleotide sequence ID" value="NZ_JALNUB010000007.1"/>
</dbReference>
<dbReference type="Pfam" id="PF00753">
    <property type="entry name" value="Lactamase_B"/>
    <property type="match status" value="1"/>
</dbReference>
<evidence type="ECO:0000256" key="11">
    <source>
        <dbReference type="ARBA" id="ARBA00022833"/>
    </source>
</evidence>
<evidence type="ECO:0000313" key="16">
    <source>
        <dbReference type="Proteomes" id="UP001139260"/>
    </source>
</evidence>
<dbReference type="NCBIfam" id="NF033088">
    <property type="entry name" value="bla_subclass_B1"/>
    <property type="match status" value="1"/>
</dbReference>
<keyword evidence="10 15" id="KW-0378">Hydrolase</keyword>
<dbReference type="AlphaFoldDB" id="A0A9X2BM12"/>
<gene>
    <name evidence="15" type="primary">bla</name>
    <name evidence="15" type="ORF">MW871_11910</name>
</gene>
<dbReference type="SUPFAM" id="SSF56281">
    <property type="entry name" value="Metallo-hydrolase/oxidoreductase"/>
    <property type="match status" value="1"/>
</dbReference>
<evidence type="ECO:0000256" key="12">
    <source>
        <dbReference type="ARBA" id="ARBA00023251"/>
    </source>
</evidence>
<evidence type="ECO:0000256" key="10">
    <source>
        <dbReference type="ARBA" id="ARBA00022801"/>
    </source>
</evidence>
<evidence type="ECO:0000256" key="8">
    <source>
        <dbReference type="ARBA" id="ARBA00022729"/>
    </source>
</evidence>
<accession>A0A9X2BM12</accession>
<evidence type="ECO:0000256" key="5">
    <source>
        <dbReference type="ARBA" id="ARBA00011245"/>
    </source>
</evidence>
<evidence type="ECO:0000313" key="15">
    <source>
        <dbReference type="EMBL" id="MCK8142597.1"/>
    </source>
</evidence>
<dbReference type="PANTHER" id="PTHR42951">
    <property type="entry name" value="METALLO-BETA-LACTAMASE DOMAIN-CONTAINING"/>
    <property type="match status" value="1"/>
</dbReference>
<dbReference type="GO" id="GO:0008800">
    <property type="term" value="F:beta-lactamase activity"/>
    <property type="evidence" value="ECO:0007669"/>
    <property type="project" value="UniProtKB-EC"/>
</dbReference>
<dbReference type="InterPro" id="IPR001279">
    <property type="entry name" value="Metallo-B-lactamas"/>
</dbReference>
<comment type="subunit">
    <text evidence="5">Monomer.</text>
</comment>
<comment type="similarity">
    <text evidence="4">Belongs to the metallo-beta-lactamase superfamily. Class-B beta-lactamase family.</text>
</comment>
<evidence type="ECO:0000256" key="9">
    <source>
        <dbReference type="ARBA" id="ARBA00022764"/>
    </source>
</evidence>
<dbReference type="PANTHER" id="PTHR42951:SF4">
    <property type="entry name" value="ACYL-COENZYME A THIOESTERASE MBLAC2"/>
    <property type="match status" value="1"/>
</dbReference>
<feature type="signal peptide" evidence="13">
    <location>
        <begin position="1"/>
        <end position="20"/>
    </location>
</feature>
<dbReference type="SMART" id="SM00849">
    <property type="entry name" value="Lactamase_B"/>
    <property type="match status" value="1"/>
</dbReference>
<protein>
    <recommendedName>
        <fullName evidence="6">beta-lactamase</fullName>
        <ecNumber evidence="6">3.5.2.6</ecNumber>
    </recommendedName>
</protein>
<dbReference type="InterPro" id="IPR050855">
    <property type="entry name" value="NDM-1-like"/>
</dbReference>
<comment type="caution">
    <text evidence="15">The sequence shown here is derived from an EMBL/GenBank/DDBJ whole genome shotgun (WGS) entry which is preliminary data.</text>
</comment>
<proteinExistence type="inferred from homology"/>
<keyword evidence="9" id="KW-0574">Periplasm</keyword>